<evidence type="ECO:0000313" key="2">
    <source>
        <dbReference type="Proteomes" id="UP000014174"/>
    </source>
</evidence>
<sequence>MVKHQNNKITFLKRYSFCLIIVCMIIACKKDPSISPEKKPDITHKSYEDYDFGSMVARSGFYITDTIWNKEDMAKFTIRKSPNQEYVYPLSGDVSNIYLGSAIDGKYFMENNGSLKAYTKFQKKPLYTVTSSAYNLNLPRVRLDVPLDNKAAMDSLVKVYLSGAKPSIYGFARYEYVPFSNYNQLKLFFGDDMDVRSLFNINSSDDMSNVENGLVYYYMKETFNFRLFSELKHFFKQPFNMTEVQNDEAGYINKITYGKIGIMTIDSKLKWREMRTIISKIEDKKVLSSSELAVLNMGKVHTSLIGYSLGDQAAVNKSPATNEEKVISFFSICTPPKNFETTGTFSYGDHGVPIFFELKNLYSGTTFLEGFNFSKTINL</sequence>
<keyword evidence="2" id="KW-1185">Reference proteome</keyword>
<dbReference type="PROSITE" id="PS51257">
    <property type="entry name" value="PROKAR_LIPOPROTEIN"/>
    <property type="match status" value="1"/>
</dbReference>
<dbReference type="AlphaFoldDB" id="R9H478"/>
<evidence type="ECO:0000313" key="1">
    <source>
        <dbReference type="EMBL" id="EOR95989.1"/>
    </source>
</evidence>
<comment type="caution">
    <text evidence="1">The sequence shown here is derived from an EMBL/GenBank/DDBJ whole genome shotgun (WGS) entry which is preliminary data.</text>
</comment>
<gene>
    <name evidence="1" type="ORF">ADIARSV_0805</name>
</gene>
<protein>
    <submittedName>
        <fullName evidence="1">Uncharacterized protein</fullName>
    </submittedName>
</protein>
<dbReference type="STRING" id="1150600.ADIARSV_0805"/>
<accession>R9H478</accession>
<organism evidence="1 2">
    <name type="scientific">Arcticibacter svalbardensis MN12-7</name>
    <dbReference type="NCBI Taxonomy" id="1150600"/>
    <lineage>
        <taxon>Bacteria</taxon>
        <taxon>Pseudomonadati</taxon>
        <taxon>Bacteroidota</taxon>
        <taxon>Sphingobacteriia</taxon>
        <taxon>Sphingobacteriales</taxon>
        <taxon>Sphingobacteriaceae</taxon>
        <taxon>Arcticibacter</taxon>
    </lineage>
</organism>
<dbReference type="Proteomes" id="UP000014174">
    <property type="component" value="Unassembled WGS sequence"/>
</dbReference>
<dbReference type="EMBL" id="AQPN01000032">
    <property type="protein sequence ID" value="EOR95989.1"/>
    <property type="molecule type" value="Genomic_DNA"/>
</dbReference>
<proteinExistence type="predicted"/>
<reference evidence="1 2" key="1">
    <citation type="journal article" date="2013" name="Genome Announc.">
        <title>Draft Genome Sequence of Arcticibacter svalbardensis Strain MN12-7T, a Member of the Family Sphingobacteriaceae Isolated from an Arctic Soil Sample.</title>
        <authorList>
            <person name="Shivaji S."/>
            <person name="Ara S."/>
            <person name="Prasad S."/>
            <person name="Manasa B.P."/>
            <person name="Begum Z."/>
            <person name="Singh A."/>
            <person name="Kumar Pinnaka A."/>
        </authorList>
    </citation>
    <scope>NUCLEOTIDE SEQUENCE [LARGE SCALE GENOMIC DNA]</scope>
    <source>
        <strain evidence="1 2">MN12-7</strain>
    </source>
</reference>
<name>R9H478_9SPHI</name>